<gene>
    <name evidence="9" type="primary">queE_14</name>
    <name evidence="9" type="ORF">GALL_319290</name>
</gene>
<sequence length="253" mass="27303">MSAGSLRNNAVPWGPERTRREPTLRVGGMTALTSIDFPGRLAAVIFCQGCPWRCGYCHNPHLLDAGAAAGMHWSAVMAFLARRRGLLDGVVFSGGEPTLQAALPEAMQQVRSLGFAVALHTAGMYPERFAEALHLADWVGFDVKAPWERYDAVTGVPGSGERARASLARLLACDVPYECRTTWHPGLFDETELLAMGKALADRGVRHWAVQACRLPGQPAAVGAGLDRARLRAQLETLRMPGFMLRGADAQAA</sequence>
<evidence type="ECO:0000256" key="7">
    <source>
        <dbReference type="SAM" id="MobiDB-lite"/>
    </source>
</evidence>
<dbReference type="SUPFAM" id="SSF102114">
    <property type="entry name" value="Radical SAM enzymes"/>
    <property type="match status" value="1"/>
</dbReference>
<dbReference type="PANTHER" id="PTHR30352">
    <property type="entry name" value="PYRUVATE FORMATE-LYASE-ACTIVATING ENZYME"/>
    <property type="match status" value="1"/>
</dbReference>
<dbReference type="GO" id="GO:0046872">
    <property type="term" value="F:metal ion binding"/>
    <property type="evidence" value="ECO:0007669"/>
    <property type="project" value="UniProtKB-KW"/>
</dbReference>
<reference evidence="9" key="1">
    <citation type="submission" date="2016-10" db="EMBL/GenBank/DDBJ databases">
        <title>Sequence of Gallionella enrichment culture.</title>
        <authorList>
            <person name="Poehlein A."/>
            <person name="Muehling M."/>
            <person name="Daniel R."/>
        </authorList>
    </citation>
    <scope>NUCLEOTIDE SEQUENCE</scope>
</reference>
<keyword evidence="5" id="KW-0408">Iron</keyword>
<evidence type="ECO:0000313" key="9">
    <source>
        <dbReference type="EMBL" id="OIQ86213.1"/>
    </source>
</evidence>
<dbReference type="EC" id="4.3.99.3" evidence="9"/>
<dbReference type="InterPro" id="IPR013785">
    <property type="entry name" value="Aldolase_TIM"/>
</dbReference>
<organism evidence="9">
    <name type="scientific">mine drainage metagenome</name>
    <dbReference type="NCBI Taxonomy" id="410659"/>
    <lineage>
        <taxon>unclassified sequences</taxon>
        <taxon>metagenomes</taxon>
        <taxon>ecological metagenomes</taxon>
    </lineage>
</organism>
<dbReference type="PROSITE" id="PS51918">
    <property type="entry name" value="RADICAL_SAM"/>
    <property type="match status" value="1"/>
</dbReference>
<evidence type="ECO:0000259" key="8">
    <source>
        <dbReference type="PROSITE" id="PS51918"/>
    </source>
</evidence>
<dbReference type="PANTHER" id="PTHR30352:SF13">
    <property type="entry name" value="GLYCYL-RADICAL ENZYME ACTIVATING ENZYME YJJW-RELATED"/>
    <property type="match status" value="1"/>
</dbReference>
<keyword evidence="2" id="KW-0004">4Fe-4S</keyword>
<comment type="cofactor">
    <cofactor evidence="1">
        <name>[4Fe-4S] cluster</name>
        <dbReference type="ChEBI" id="CHEBI:49883"/>
    </cofactor>
</comment>
<dbReference type="SFLD" id="SFLDS00029">
    <property type="entry name" value="Radical_SAM"/>
    <property type="match status" value="1"/>
</dbReference>
<keyword evidence="4" id="KW-0479">Metal-binding</keyword>
<dbReference type="Pfam" id="PF04055">
    <property type="entry name" value="Radical_SAM"/>
    <property type="match status" value="1"/>
</dbReference>
<dbReference type="NCBIfam" id="TIGR02495">
    <property type="entry name" value="NrdG2"/>
    <property type="match status" value="1"/>
</dbReference>
<feature type="domain" description="Radical SAM core" evidence="8">
    <location>
        <begin position="36"/>
        <end position="244"/>
    </location>
</feature>
<evidence type="ECO:0000256" key="2">
    <source>
        <dbReference type="ARBA" id="ARBA00022485"/>
    </source>
</evidence>
<dbReference type="InterPro" id="IPR034457">
    <property type="entry name" value="Organic_radical-activating"/>
</dbReference>
<dbReference type="InterPro" id="IPR012840">
    <property type="entry name" value="NrdG2"/>
</dbReference>
<proteinExistence type="predicted"/>
<evidence type="ECO:0000256" key="4">
    <source>
        <dbReference type="ARBA" id="ARBA00022723"/>
    </source>
</evidence>
<evidence type="ECO:0000256" key="5">
    <source>
        <dbReference type="ARBA" id="ARBA00023004"/>
    </source>
</evidence>
<dbReference type="SFLD" id="SFLDG01094">
    <property type="entry name" value="Uncharacterised_Radical_SAM_Su"/>
    <property type="match status" value="1"/>
</dbReference>
<evidence type="ECO:0000256" key="1">
    <source>
        <dbReference type="ARBA" id="ARBA00001966"/>
    </source>
</evidence>
<dbReference type="AlphaFoldDB" id="A0A1J5RDJ1"/>
<dbReference type="InterPro" id="IPR058240">
    <property type="entry name" value="rSAM_sf"/>
</dbReference>
<dbReference type="InterPro" id="IPR007197">
    <property type="entry name" value="rSAM"/>
</dbReference>
<dbReference type="EMBL" id="MLJW01000493">
    <property type="protein sequence ID" value="OIQ86213.1"/>
    <property type="molecule type" value="Genomic_DNA"/>
</dbReference>
<protein>
    <submittedName>
        <fullName evidence="9">7-carboxy-7-deazaguanine synthase</fullName>
        <ecNumber evidence="9">4.3.99.3</ecNumber>
    </submittedName>
</protein>
<keyword evidence="3" id="KW-0949">S-adenosyl-L-methionine</keyword>
<dbReference type="CDD" id="cd01335">
    <property type="entry name" value="Radical_SAM"/>
    <property type="match status" value="1"/>
</dbReference>
<dbReference type="GO" id="GO:0051539">
    <property type="term" value="F:4 iron, 4 sulfur cluster binding"/>
    <property type="evidence" value="ECO:0007669"/>
    <property type="project" value="UniProtKB-KW"/>
</dbReference>
<dbReference type="Gene3D" id="3.20.20.70">
    <property type="entry name" value="Aldolase class I"/>
    <property type="match status" value="1"/>
</dbReference>
<keyword evidence="9" id="KW-0456">Lyase</keyword>
<name>A0A1J5RDJ1_9ZZZZ</name>
<feature type="region of interest" description="Disordered" evidence="7">
    <location>
        <begin position="1"/>
        <end position="20"/>
    </location>
</feature>
<keyword evidence="6" id="KW-0411">Iron-sulfur</keyword>
<dbReference type="GO" id="GO:0016829">
    <property type="term" value="F:lyase activity"/>
    <property type="evidence" value="ECO:0007669"/>
    <property type="project" value="UniProtKB-KW"/>
</dbReference>
<evidence type="ECO:0000256" key="3">
    <source>
        <dbReference type="ARBA" id="ARBA00022691"/>
    </source>
</evidence>
<evidence type="ECO:0000256" key="6">
    <source>
        <dbReference type="ARBA" id="ARBA00023014"/>
    </source>
</evidence>
<comment type="caution">
    <text evidence="9">The sequence shown here is derived from an EMBL/GenBank/DDBJ whole genome shotgun (WGS) entry which is preliminary data.</text>
</comment>
<accession>A0A1J5RDJ1</accession>